<protein>
    <recommendedName>
        <fullName evidence="8">ABC-2 family transporter protein</fullName>
    </recommendedName>
</protein>
<dbReference type="GeneID" id="86989573"/>
<evidence type="ECO:0000313" key="2">
    <source>
        <dbReference type="EMBL" id="RGN21725.1"/>
    </source>
</evidence>
<organism evidence="4 7">
    <name type="scientific">Agathobacter rectalis</name>
    <dbReference type="NCBI Taxonomy" id="39491"/>
    <lineage>
        <taxon>Bacteria</taxon>
        <taxon>Bacillati</taxon>
        <taxon>Bacillota</taxon>
        <taxon>Clostridia</taxon>
        <taxon>Lachnospirales</taxon>
        <taxon>Lachnospiraceae</taxon>
        <taxon>Agathobacter</taxon>
    </lineage>
</organism>
<keyword evidence="1" id="KW-1133">Transmembrane helix</keyword>
<comment type="caution">
    <text evidence="4">The sequence shown here is derived from an EMBL/GenBank/DDBJ whole genome shotgun (WGS) entry which is preliminary data.</text>
</comment>
<gene>
    <name evidence="4" type="ORF">DW948_02585</name>
    <name evidence="3" type="ORF">DWV45_01665</name>
    <name evidence="2" type="ORF">DXB72_11690</name>
</gene>
<dbReference type="EMBL" id="QSAZ01000001">
    <property type="protein sequence ID" value="RGW89807.1"/>
    <property type="molecule type" value="Genomic_DNA"/>
</dbReference>
<evidence type="ECO:0008006" key="8">
    <source>
        <dbReference type="Google" id="ProtNLM"/>
    </source>
</evidence>
<accession>A0A395ZLR2</accession>
<keyword evidence="1" id="KW-0812">Transmembrane</keyword>
<dbReference type="Proteomes" id="UP000283683">
    <property type="component" value="Unassembled WGS sequence"/>
</dbReference>
<feature type="transmembrane region" description="Helical" evidence="1">
    <location>
        <begin position="192"/>
        <end position="214"/>
    </location>
</feature>
<dbReference type="OMA" id="NAPFIDE"/>
<evidence type="ECO:0000313" key="5">
    <source>
        <dbReference type="Proteomes" id="UP000260970"/>
    </source>
</evidence>
<evidence type="ECO:0000313" key="3">
    <source>
        <dbReference type="EMBL" id="RGW89807.1"/>
    </source>
</evidence>
<evidence type="ECO:0000313" key="6">
    <source>
        <dbReference type="Proteomes" id="UP000283683"/>
    </source>
</evidence>
<dbReference type="Proteomes" id="UP000286341">
    <property type="component" value="Unassembled WGS sequence"/>
</dbReference>
<evidence type="ECO:0000313" key="7">
    <source>
        <dbReference type="Proteomes" id="UP000286341"/>
    </source>
</evidence>
<feature type="transmembrane region" description="Helical" evidence="1">
    <location>
        <begin position="155"/>
        <end position="185"/>
    </location>
</feature>
<dbReference type="AlphaFoldDB" id="A0A395ZLR2"/>
<dbReference type="RefSeq" id="WP_012743623.1">
    <property type="nucleotide sequence ID" value="NZ_CP092643.1"/>
</dbReference>
<proteinExistence type="predicted"/>
<sequence>MFRSMWCNIRKWRNNYRVYIAFLAVAVFTYIRSDSIKNYAALKGLSVTPFFFTFQMDDSITRMLFYFGIILLLCNAPFIDEHQLFTLSRLGRKKWFCGQILYILLANVIYFAWMFFVSIIVFIPWVAPSAKWGDIWINLSHNPALAGVVLHEEAVIYFSPIIACLITFLLNVSAGFIVGLIIFAANLGNNRIFGASIAAAMIVFSNLIDVFWLYKFQYMSVIHWTNIFIFMRKSNPISIIYIVTVEILVIIILITYILKKGKKCTLNVLEMI</sequence>
<reference evidence="5 6" key="1">
    <citation type="submission" date="2018-08" db="EMBL/GenBank/DDBJ databases">
        <title>A genome reference for cultivated species of the human gut microbiota.</title>
        <authorList>
            <person name="Zou Y."/>
            <person name="Xue W."/>
            <person name="Luo G."/>
        </authorList>
    </citation>
    <scope>NUCLEOTIDE SEQUENCE [LARGE SCALE GENOMIC DNA]</scope>
    <source>
        <strain evidence="3 6">AF06-19</strain>
        <strain evidence="4 7">AM44-1AT</strain>
        <strain evidence="2 5">OM05-6AA</strain>
    </source>
</reference>
<dbReference type="Proteomes" id="UP000260970">
    <property type="component" value="Unassembled WGS sequence"/>
</dbReference>
<feature type="transmembrane region" description="Helical" evidence="1">
    <location>
        <begin position="100"/>
        <end position="127"/>
    </location>
</feature>
<keyword evidence="1" id="KW-0472">Membrane</keyword>
<dbReference type="EMBL" id="QSUG01000012">
    <property type="protein sequence ID" value="RGN21725.1"/>
    <property type="molecule type" value="Genomic_DNA"/>
</dbReference>
<feature type="transmembrane region" description="Helical" evidence="1">
    <location>
        <begin position="60"/>
        <end position="79"/>
    </location>
</feature>
<feature type="transmembrane region" description="Helical" evidence="1">
    <location>
        <begin position="239"/>
        <end position="258"/>
    </location>
</feature>
<evidence type="ECO:0000313" key="4">
    <source>
        <dbReference type="EMBL" id="RHA16226.1"/>
    </source>
</evidence>
<name>A0A395ZLR2_9FIRM</name>
<evidence type="ECO:0000256" key="1">
    <source>
        <dbReference type="SAM" id="Phobius"/>
    </source>
</evidence>
<dbReference type="EMBL" id="QSFB01000002">
    <property type="protein sequence ID" value="RHA16226.1"/>
    <property type="molecule type" value="Genomic_DNA"/>
</dbReference>